<accession>A0AAQ3Y314</accession>
<evidence type="ECO:0000259" key="3">
    <source>
        <dbReference type="PROSITE" id="PS50977"/>
    </source>
</evidence>
<dbReference type="Pfam" id="PF14278">
    <property type="entry name" value="TetR_C_8"/>
    <property type="match status" value="1"/>
</dbReference>
<keyword evidence="1 2" id="KW-0238">DNA-binding</keyword>
<dbReference type="PROSITE" id="PS50977">
    <property type="entry name" value="HTH_TETR_2"/>
    <property type="match status" value="1"/>
</dbReference>
<name>A0AAQ3Y314_9ENTE</name>
<organism evidence="4 5">
    <name type="scientific">Candidatus Enterococcus clewellii</name>
    <dbReference type="NCBI Taxonomy" id="1834193"/>
    <lineage>
        <taxon>Bacteria</taxon>
        <taxon>Bacillati</taxon>
        <taxon>Bacillota</taxon>
        <taxon>Bacilli</taxon>
        <taxon>Lactobacillales</taxon>
        <taxon>Enterococcaceae</taxon>
        <taxon>Enterococcus</taxon>
    </lineage>
</organism>
<dbReference type="InterPro" id="IPR001647">
    <property type="entry name" value="HTH_TetR"/>
</dbReference>
<dbReference type="EMBL" id="CP147247">
    <property type="protein sequence ID" value="WYJ92203.1"/>
    <property type="molecule type" value="Genomic_DNA"/>
</dbReference>
<dbReference type="Proteomes" id="UP000195141">
    <property type="component" value="Chromosome"/>
</dbReference>
<evidence type="ECO:0000313" key="5">
    <source>
        <dbReference type="Proteomes" id="UP000195141"/>
    </source>
</evidence>
<dbReference type="Gene3D" id="1.10.357.10">
    <property type="entry name" value="Tetracycline Repressor, domain 2"/>
    <property type="match status" value="1"/>
</dbReference>
<dbReference type="GO" id="GO:0003677">
    <property type="term" value="F:DNA binding"/>
    <property type="evidence" value="ECO:0007669"/>
    <property type="project" value="UniProtKB-UniRule"/>
</dbReference>
<dbReference type="InterPro" id="IPR009057">
    <property type="entry name" value="Homeodomain-like_sf"/>
</dbReference>
<dbReference type="RefSeq" id="WP_339101791.1">
    <property type="nucleotide sequence ID" value="NZ_CP147247.1"/>
</dbReference>
<protein>
    <recommendedName>
        <fullName evidence="3">HTH tetR-type domain-containing protein</fullName>
    </recommendedName>
</protein>
<dbReference type="PANTHER" id="PTHR43479">
    <property type="entry name" value="ACREF/ENVCD OPERON REPRESSOR-RELATED"/>
    <property type="match status" value="1"/>
</dbReference>
<feature type="domain" description="HTH tetR-type" evidence="3">
    <location>
        <begin position="7"/>
        <end position="67"/>
    </location>
</feature>
<evidence type="ECO:0000256" key="2">
    <source>
        <dbReference type="PROSITE-ProRule" id="PRU00335"/>
    </source>
</evidence>
<keyword evidence="5" id="KW-1185">Reference proteome</keyword>
<gene>
    <name evidence="4" type="ORF">A5888_003976</name>
</gene>
<reference evidence="4" key="2">
    <citation type="submission" date="2024-03" db="EMBL/GenBank/DDBJ databases">
        <title>The Genome Sequence of Enterococcus sp. DIV0242b.</title>
        <authorList>
            <consortium name="The Broad Institute Genomics Platform"/>
            <consortium name="The Broad Institute Microbial Omics Core"/>
            <consortium name="The Broad Institute Genomic Center for Infectious Diseases"/>
            <person name="Earl A."/>
            <person name="Manson A."/>
            <person name="Gilmore M."/>
            <person name="Schwartman J."/>
            <person name="Shea T."/>
            <person name="Abouelleil A."/>
            <person name="Cao P."/>
            <person name="Chapman S."/>
            <person name="Cusick C."/>
            <person name="Young S."/>
            <person name="Neafsey D."/>
            <person name="Nusbaum C."/>
            <person name="Birren B."/>
        </authorList>
    </citation>
    <scope>NUCLEOTIDE SEQUENCE</scope>
    <source>
        <strain evidence="4">9E7_DIV0242</strain>
    </source>
</reference>
<dbReference type="InterPro" id="IPR050624">
    <property type="entry name" value="HTH-type_Tx_Regulator"/>
</dbReference>
<sequence length="201" mass="23671">MNNLLSSNTKETIQATLLKLLVDRPIEQITVTQIAAQTFISRVHFYNCFTDKYDVLETIKQQFLLSFKLILAENTDYLKNYKSYSDAKTRELLYLNALKNINYIKKHHIHIQLLIKNDPVFLEEFYTSYYEHFLTAVPQELTAEEHLIVIHYMTRGIFHAVFEVWLADQCQETPEKVAADVIDLLMVSFKNICEKTTNNRR</sequence>
<feature type="DNA-binding region" description="H-T-H motif" evidence="2">
    <location>
        <begin position="30"/>
        <end position="49"/>
    </location>
</feature>
<evidence type="ECO:0000256" key="1">
    <source>
        <dbReference type="ARBA" id="ARBA00023125"/>
    </source>
</evidence>
<dbReference type="AlphaFoldDB" id="A0AAQ3Y314"/>
<dbReference type="InterPro" id="IPR039532">
    <property type="entry name" value="TetR_C_Firmicutes"/>
</dbReference>
<dbReference type="SUPFAM" id="SSF46689">
    <property type="entry name" value="Homeodomain-like"/>
    <property type="match status" value="1"/>
</dbReference>
<dbReference type="PANTHER" id="PTHR43479:SF7">
    <property type="entry name" value="TETR-FAMILY TRANSCRIPTIONAL REGULATOR"/>
    <property type="match status" value="1"/>
</dbReference>
<evidence type="ECO:0000313" key="4">
    <source>
        <dbReference type="EMBL" id="WYJ92203.1"/>
    </source>
</evidence>
<reference evidence="4" key="1">
    <citation type="submission" date="2017-05" db="EMBL/GenBank/DDBJ databases">
        <authorList>
            <consortium name="The Broad Institute Genomics Platform"/>
            <consortium name="The Broad Institute Genomic Center for Infectious Diseases"/>
            <person name="Earl A."/>
            <person name="Manson A."/>
            <person name="Schwartman J."/>
            <person name="Gilmore M."/>
            <person name="Abouelleil A."/>
            <person name="Cao P."/>
            <person name="Chapman S."/>
            <person name="Cusick C."/>
            <person name="Shea T."/>
            <person name="Young S."/>
            <person name="Neafsey D."/>
            <person name="Nusbaum C."/>
            <person name="Birren B."/>
        </authorList>
    </citation>
    <scope>NUCLEOTIDE SEQUENCE</scope>
    <source>
        <strain evidence="4">9E7_DIV0242</strain>
    </source>
</reference>
<proteinExistence type="predicted"/>